<keyword evidence="1" id="KW-0732">Signal</keyword>
<dbReference type="Proteomes" id="UP000594262">
    <property type="component" value="Unplaced"/>
</dbReference>
<dbReference type="AlphaFoldDB" id="A0A7M5UWA8"/>
<feature type="signal peptide" evidence="1">
    <location>
        <begin position="1"/>
        <end position="22"/>
    </location>
</feature>
<dbReference type="EnsemblMetazoa" id="CLYHEMT002359.2">
    <property type="protein sequence ID" value="CLYHEMP002359.2"/>
    <property type="gene ID" value="CLYHEMG002359"/>
</dbReference>
<evidence type="ECO:0000313" key="3">
    <source>
        <dbReference type="Proteomes" id="UP000594262"/>
    </source>
</evidence>
<sequence>MGSKTCIFVLGFIACQISIANTRAICAGRKINQIVGEDGTGTTYICTGSNTLTKIRNIFSKREALEEDDNGVERRAVNKCGSGWSIDESQSLKHGGSITCTEGGLVKMSSFFGKKKSVDDAAESTEMRRVNEMLRKLIR</sequence>
<proteinExistence type="predicted"/>
<protein>
    <recommendedName>
        <fullName evidence="4">Cnidarian restricted protein</fullName>
    </recommendedName>
</protein>
<feature type="chain" id="PRO_5029496947" description="Cnidarian restricted protein" evidence="1">
    <location>
        <begin position="23"/>
        <end position="139"/>
    </location>
</feature>
<organism evidence="2 3">
    <name type="scientific">Clytia hemisphaerica</name>
    <dbReference type="NCBI Taxonomy" id="252671"/>
    <lineage>
        <taxon>Eukaryota</taxon>
        <taxon>Metazoa</taxon>
        <taxon>Cnidaria</taxon>
        <taxon>Hydrozoa</taxon>
        <taxon>Hydroidolina</taxon>
        <taxon>Leptothecata</taxon>
        <taxon>Obeliida</taxon>
        <taxon>Clytiidae</taxon>
        <taxon>Clytia</taxon>
    </lineage>
</organism>
<evidence type="ECO:0008006" key="4">
    <source>
        <dbReference type="Google" id="ProtNLM"/>
    </source>
</evidence>
<keyword evidence="3" id="KW-1185">Reference proteome</keyword>
<evidence type="ECO:0000256" key="1">
    <source>
        <dbReference type="SAM" id="SignalP"/>
    </source>
</evidence>
<accession>A0A7M5UWA8</accession>
<reference evidence="2" key="1">
    <citation type="submission" date="2021-01" db="UniProtKB">
        <authorList>
            <consortium name="EnsemblMetazoa"/>
        </authorList>
    </citation>
    <scope>IDENTIFICATION</scope>
</reference>
<evidence type="ECO:0000313" key="2">
    <source>
        <dbReference type="EnsemblMetazoa" id="CLYHEMP002359.2"/>
    </source>
</evidence>
<dbReference type="PROSITE" id="PS51257">
    <property type="entry name" value="PROKAR_LIPOPROTEIN"/>
    <property type="match status" value="1"/>
</dbReference>
<name>A0A7M5UWA8_9CNID</name>